<gene>
    <name evidence="2" type="ORF">C5C04_14780</name>
</gene>
<accession>A0ABD6W4N1</accession>
<comment type="caution">
    <text evidence="2">The sequence shown here is derived from an EMBL/GenBank/DDBJ whole genome shotgun (WGS) entry which is preliminary data.</text>
</comment>
<organism evidence="2 3">
    <name type="scientific">Rathayibacter rathayi</name>
    <name type="common">Corynebacterium rathayi</name>
    <dbReference type="NCBI Taxonomy" id="33887"/>
    <lineage>
        <taxon>Bacteria</taxon>
        <taxon>Bacillati</taxon>
        <taxon>Actinomycetota</taxon>
        <taxon>Actinomycetes</taxon>
        <taxon>Micrococcales</taxon>
        <taxon>Microbacteriaceae</taxon>
        <taxon>Rathayibacter</taxon>
    </lineage>
</organism>
<reference evidence="2 3" key="1">
    <citation type="submission" date="2018-02" db="EMBL/GenBank/DDBJ databases">
        <title>Bacteriophage NCPPB3778 and a type I-E CRISPR drive the evolution of the US Biological Select Agent, Rathayibacter toxicus.</title>
        <authorList>
            <person name="Davis E.W.II."/>
            <person name="Tabima J.F."/>
            <person name="Weisberg A.J."/>
            <person name="Lopes L.D."/>
            <person name="Wiseman M.S."/>
            <person name="Wiseman M.S."/>
            <person name="Pupko T."/>
            <person name="Belcher M.S."/>
            <person name="Sechler A.J."/>
            <person name="Tancos M.A."/>
            <person name="Schroeder B.K."/>
            <person name="Murray T.D."/>
            <person name="Luster D.G."/>
            <person name="Schneider W.L."/>
            <person name="Rogers E."/>
            <person name="Andreote F.D."/>
            <person name="Grunwald N.J."/>
            <person name="Putnam M.L."/>
            <person name="Chang J.H."/>
        </authorList>
    </citation>
    <scope>NUCLEOTIDE SEQUENCE [LARGE SCALE GENOMIC DNA]</scope>
    <source>
        <strain evidence="2 3">AY1I9</strain>
    </source>
</reference>
<name>A0ABD6W4N1_RATRA</name>
<feature type="non-terminal residue" evidence="2">
    <location>
        <position position="79"/>
    </location>
</feature>
<protein>
    <submittedName>
        <fullName evidence="2">Uncharacterized protein</fullName>
    </submittedName>
</protein>
<proteinExistence type="predicted"/>
<feature type="region of interest" description="Disordered" evidence="1">
    <location>
        <begin position="47"/>
        <end position="79"/>
    </location>
</feature>
<dbReference type="AlphaFoldDB" id="A0ABD6W4N1"/>
<dbReference type="RefSeq" id="WP_146076354.1">
    <property type="nucleotide sequence ID" value="NZ_PSUD01000072.1"/>
</dbReference>
<feature type="compositionally biased region" description="Basic and acidic residues" evidence="1">
    <location>
        <begin position="57"/>
        <end position="70"/>
    </location>
</feature>
<dbReference type="EMBL" id="PSUL01000078">
    <property type="protein sequence ID" value="PPF09440.1"/>
    <property type="molecule type" value="Genomic_DNA"/>
</dbReference>
<evidence type="ECO:0000313" key="3">
    <source>
        <dbReference type="Proteomes" id="UP000237881"/>
    </source>
</evidence>
<dbReference type="Proteomes" id="UP000237881">
    <property type="component" value="Unassembled WGS sequence"/>
</dbReference>
<sequence>MTAHLGIAGISGLKAAVATEAASGAASGFSSGAPDLLAVGDSPVLRTPGGVTGIGDHWSDPGWRPERSTTAHDPWNPTT</sequence>
<evidence type="ECO:0000256" key="1">
    <source>
        <dbReference type="SAM" id="MobiDB-lite"/>
    </source>
</evidence>
<evidence type="ECO:0000313" key="2">
    <source>
        <dbReference type="EMBL" id="PPF09440.1"/>
    </source>
</evidence>